<evidence type="ECO:0000313" key="2">
    <source>
        <dbReference type="Proteomes" id="UP001529510"/>
    </source>
</evidence>
<gene>
    <name evidence="1" type="ORF">M9458_035407</name>
</gene>
<name>A0ABD0PBY3_CIRMR</name>
<protein>
    <submittedName>
        <fullName evidence="1">Uncharacterized protein</fullName>
    </submittedName>
</protein>
<dbReference type="AlphaFoldDB" id="A0ABD0PBY3"/>
<comment type="caution">
    <text evidence="1">The sequence shown here is derived from an EMBL/GenBank/DDBJ whole genome shotgun (WGS) entry which is preliminary data.</text>
</comment>
<reference evidence="1 2" key="1">
    <citation type="submission" date="2024-05" db="EMBL/GenBank/DDBJ databases">
        <title>Genome sequencing and assembly of Indian major carp, Cirrhinus mrigala (Hamilton, 1822).</title>
        <authorList>
            <person name="Mohindra V."/>
            <person name="Chowdhury L.M."/>
            <person name="Lal K."/>
            <person name="Jena J.K."/>
        </authorList>
    </citation>
    <scope>NUCLEOTIDE SEQUENCE [LARGE SCALE GENOMIC DNA]</scope>
    <source>
        <strain evidence="1">CM1030</strain>
        <tissue evidence="1">Blood</tissue>
    </source>
</reference>
<organism evidence="1 2">
    <name type="scientific">Cirrhinus mrigala</name>
    <name type="common">Mrigala</name>
    <dbReference type="NCBI Taxonomy" id="683832"/>
    <lineage>
        <taxon>Eukaryota</taxon>
        <taxon>Metazoa</taxon>
        <taxon>Chordata</taxon>
        <taxon>Craniata</taxon>
        <taxon>Vertebrata</taxon>
        <taxon>Euteleostomi</taxon>
        <taxon>Actinopterygii</taxon>
        <taxon>Neopterygii</taxon>
        <taxon>Teleostei</taxon>
        <taxon>Ostariophysi</taxon>
        <taxon>Cypriniformes</taxon>
        <taxon>Cyprinidae</taxon>
        <taxon>Labeoninae</taxon>
        <taxon>Labeonini</taxon>
        <taxon>Cirrhinus</taxon>
    </lineage>
</organism>
<dbReference type="EMBL" id="JAMKFB020000017">
    <property type="protein sequence ID" value="KAL0170811.1"/>
    <property type="molecule type" value="Genomic_DNA"/>
</dbReference>
<keyword evidence="2" id="KW-1185">Reference proteome</keyword>
<dbReference type="Proteomes" id="UP001529510">
    <property type="component" value="Unassembled WGS sequence"/>
</dbReference>
<evidence type="ECO:0000313" key="1">
    <source>
        <dbReference type="EMBL" id="KAL0170811.1"/>
    </source>
</evidence>
<feature type="non-terminal residue" evidence="1">
    <location>
        <position position="175"/>
    </location>
</feature>
<sequence>AACINMDASDGLDNTDAISKTQNTDSTAAQTGDQGQMHLNMVTKPNAAHCKMDTFEAKAKMETAPLLKCHPMLRLPKTQTAAVRSKKTLLKTGSDQPYAAALDTAFRRLTSSRHHIHWPTARPLSRRRLCVSRGPLHATNLLHQQLPKKRLDRSIRPLHTRLHPEIITAVLRRIR</sequence>
<feature type="non-terminal residue" evidence="1">
    <location>
        <position position="1"/>
    </location>
</feature>
<proteinExistence type="predicted"/>
<accession>A0ABD0PBY3</accession>